<evidence type="ECO:0000313" key="3">
    <source>
        <dbReference type="EMBL" id="CAG8662045.1"/>
    </source>
</evidence>
<evidence type="ECO:0000313" key="4">
    <source>
        <dbReference type="Proteomes" id="UP000789508"/>
    </source>
</evidence>
<feature type="region of interest" description="Disordered" evidence="1">
    <location>
        <begin position="285"/>
        <end position="311"/>
    </location>
</feature>
<dbReference type="Pfam" id="PF26087">
    <property type="entry name" value="DUF8032"/>
    <property type="match status" value="2"/>
</dbReference>
<dbReference type="PANTHER" id="PTHR22949:SF0">
    <property type="entry name" value="RE27538P"/>
    <property type="match status" value="1"/>
</dbReference>
<dbReference type="Proteomes" id="UP000789508">
    <property type="component" value="Unassembled WGS sequence"/>
</dbReference>
<dbReference type="InterPro" id="IPR058345">
    <property type="entry name" value="DUF8032"/>
</dbReference>
<proteinExistence type="predicted"/>
<comment type="caution">
    <text evidence="3">The sequence shown here is derived from an EMBL/GenBank/DDBJ whole genome shotgun (WGS) entry which is preliminary data.</text>
</comment>
<dbReference type="PANTHER" id="PTHR22949">
    <property type="entry name" value="WHITE COLLAR 2 PROTEIN WC2"/>
    <property type="match status" value="1"/>
</dbReference>
<dbReference type="AlphaFoldDB" id="A0A9N9H6D5"/>
<name>A0A9N9H6D5_9GLOM</name>
<keyword evidence="4" id="KW-1185">Reference proteome</keyword>
<dbReference type="EMBL" id="CAJVPS010011001">
    <property type="protein sequence ID" value="CAG8662045.1"/>
    <property type="molecule type" value="Genomic_DNA"/>
</dbReference>
<protein>
    <submittedName>
        <fullName evidence="3">7233_t:CDS:1</fullName>
    </submittedName>
</protein>
<gene>
    <name evidence="3" type="ORF">ALEPTO_LOCUS10351</name>
</gene>
<sequence>MDSNYYLPLNMYPVQIATATTPNENRFEPETPPKDLHEITLEELLNPSSKAEHIFSKLTQEQLTAIENNLNRVKKKKMSSLKLPIKGFCTDKKLRKSRTIGGRKRNIIPSKMIESENNDNNMIDPMQQPDAFLENISSEYNFNFDAMQEQQPLPIHHITNTPLLQGMNGYIADQQQNMNQLDDNDFTVEQQQTTDKLYSLGFQQKEHQPEDPVYPRAFCAPEHYKGNRWVYETQCNYLGWMLAYLNPEEMNGKRGLIQRAVDTFRNLQPGSKSRRVARQEKVLNGTLRKRKSSRPENESRPTKRKYTNNQKPKTLIVDNVVKGVKCRIKINIEDVNLNDIDIMFKKNNCVFPRAFCDQEHYVGRRYYEEVACNELAWKLAWLNPRHLANKKCLLQRAVDIYRTKFTENLKPRGGRYNDIPSDANYEDFDNSPSDANYEDFENNPSNANYQTRLPFLSISDNSLFTSSGNNLIPATPCSLDSSCETPISCSDISTPITLNESLLDSKVYVANQQLPCFERLLLDPNALQQDMEQQQKQDVNNNGDEFNNNLLADSSLVDLINSEIDGNMPFWQELFV</sequence>
<evidence type="ECO:0000256" key="1">
    <source>
        <dbReference type="SAM" id="MobiDB-lite"/>
    </source>
</evidence>
<feature type="domain" description="DUF8032" evidence="2">
    <location>
        <begin position="314"/>
        <end position="405"/>
    </location>
</feature>
<evidence type="ECO:0000259" key="2">
    <source>
        <dbReference type="Pfam" id="PF26087"/>
    </source>
</evidence>
<dbReference type="OrthoDB" id="5599902at2759"/>
<reference evidence="3" key="1">
    <citation type="submission" date="2021-06" db="EMBL/GenBank/DDBJ databases">
        <authorList>
            <person name="Kallberg Y."/>
            <person name="Tangrot J."/>
            <person name="Rosling A."/>
        </authorList>
    </citation>
    <scope>NUCLEOTIDE SEQUENCE</scope>
    <source>
        <strain evidence="3">FL130A</strain>
    </source>
</reference>
<organism evidence="3 4">
    <name type="scientific">Ambispora leptoticha</name>
    <dbReference type="NCBI Taxonomy" id="144679"/>
    <lineage>
        <taxon>Eukaryota</taxon>
        <taxon>Fungi</taxon>
        <taxon>Fungi incertae sedis</taxon>
        <taxon>Mucoromycota</taxon>
        <taxon>Glomeromycotina</taxon>
        <taxon>Glomeromycetes</taxon>
        <taxon>Archaeosporales</taxon>
        <taxon>Ambisporaceae</taxon>
        <taxon>Ambispora</taxon>
    </lineage>
</organism>
<accession>A0A9N9H6D5</accession>
<feature type="domain" description="DUF8032" evidence="2">
    <location>
        <begin position="209"/>
        <end position="266"/>
    </location>
</feature>